<dbReference type="InterPro" id="IPR050764">
    <property type="entry name" value="CbbQ/NirQ/NorQ/GpvN"/>
</dbReference>
<dbReference type="Gene3D" id="1.10.8.80">
    <property type="entry name" value="Magnesium chelatase subunit I, C-Terminal domain"/>
    <property type="match status" value="1"/>
</dbReference>
<dbReference type="InterPro" id="IPR011703">
    <property type="entry name" value="ATPase_AAA-3"/>
</dbReference>
<feature type="domain" description="ATPase AAA-3" evidence="4">
    <location>
        <begin position="52"/>
        <end position="180"/>
    </location>
</feature>
<organism evidence="6 8">
    <name type="scientific">Methylobacterium oxalidis</name>
    <dbReference type="NCBI Taxonomy" id="944322"/>
    <lineage>
        <taxon>Bacteria</taxon>
        <taxon>Pseudomonadati</taxon>
        <taxon>Pseudomonadota</taxon>
        <taxon>Alphaproteobacteria</taxon>
        <taxon>Hyphomicrobiales</taxon>
        <taxon>Methylobacteriaceae</taxon>
        <taxon>Methylobacterium</taxon>
    </lineage>
</organism>
<name>A0A512IYV4_9HYPH</name>
<dbReference type="PIRSF" id="PIRSF002849">
    <property type="entry name" value="AAA_ATPase_chaperone_MoxR_prd"/>
    <property type="match status" value="1"/>
</dbReference>
<dbReference type="SUPFAM" id="SSF52540">
    <property type="entry name" value="P-loop containing nucleoside triphosphate hydrolases"/>
    <property type="match status" value="1"/>
</dbReference>
<evidence type="ECO:0000256" key="1">
    <source>
        <dbReference type="ARBA" id="ARBA00022741"/>
    </source>
</evidence>
<dbReference type="Proteomes" id="UP000321960">
    <property type="component" value="Unassembled WGS sequence"/>
</dbReference>
<evidence type="ECO:0000259" key="5">
    <source>
        <dbReference type="Pfam" id="PF17863"/>
    </source>
</evidence>
<gene>
    <name evidence="7" type="ORF">GCM10007888_42090</name>
    <name evidence="6" type="ORF">MOX02_09320</name>
</gene>
<dbReference type="InterPro" id="IPR027417">
    <property type="entry name" value="P-loop_NTPase"/>
</dbReference>
<evidence type="ECO:0000313" key="8">
    <source>
        <dbReference type="Proteomes" id="UP000321960"/>
    </source>
</evidence>
<dbReference type="AlphaFoldDB" id="A0A512IYV4"/>
<dbReference type="GO" id="GO:0016887">
    <property type="term" value="F:ATP hydrolysis activity"/>
    <property type="evidence" value="ECO:0007669"/>
    <property type="project" value="InterPro"/>
</dbReference>
<dbReference type="Pfam" id="PF07726">
    <property type="entry name" value="AAA_3"/>
    <property type="match status" value="1"/>
</dbReference>
<reference evidence="7" key="1">
    <citation type="journal article" date="2014" name="Int. J. Syst. Evol. Microbiol.">
        <title>Complete genome of a new Firmicutes species belonging to the dominant human colonic microbiota ('Ruminococcus bicirculans') reveals two chromosomes and a selective capacity to utilize plant glucans.</title>
        <authorList>
            <consortium name="NISC Comparative Sequencing Program"/>
            <person name="Wegmann U."/>
            <person name="Louis P."/>
            <person name="Goesmann A."/>
            <person name="Henrissat B."/>
            <person name="Duncan S.H."/>
            <person name="Flint H.J."/>
        </authorList>
    </citation>
    <scope>NUCLEOTIDE SEQUENCE</scope>
    <source>
        <strain evidence="7">NBRC 107715</strain>
    </source>
</reference>
<sequence length="335" mass="36397">MFQDGAKRGESSSGSAARSAILDLQARVNRDIIGQERVVERLVIALLADGNVLLEGLPGLAKTRAIKSLSKNLESDFGRIQFTPDLLPSDVTGGEILRGDGQFEFRKGPIFGNLVLADEINRAPAKVQSALLEAMEERHVTVAGKRYDLPPIFMVLATQNPIEQEGTYPLPEAQMDRFLMHVRIDYPSDADEVKVLKLVRSERVTAGASTDTPPKIPQRTIVAARAEIDRVTTKEAVEAYIVGLVAATRRPAEFGDKLKAWIAIGASPRGSLALDRCARVNAWLKGRDFVTPEDVQAVAHDCLRHRVSLSYEAGADGVTPDGVLDEVVRQVAVAA</sequence>
<reference evidence="9" key="2">
    <citation type="journal article" date="2019" name="Int. J. Syst. Evol. Microbiol.">
        <title>The Global Catalogue of Microorganisms (GCM) 10K type strain sequencing project: providing services to taxonomists for standard genome sequencing and annotation.</title>
        <authorList>
            <consortium name="The Broad Institute Genomics Platform"/>
            <consortium name="The Broad Institute Genome Sequencing Center for Infectious Disease"/>
            <person name="Wu L."/>
            <person name="Ma J."/>
        </authorList>
    </citation>
    <scope>NUCLEOTIDE SEQUENCE [LARGE SCALE GENOMIC DNA]</scope>
    <source>
        <strain evidence="9">NBRC 107715</strain>
    </source>
</reference>
<dbReference type="EMBL" id="BJZU01000014">
    <property type="protein sequence ID" value="GEP02894.1"/>
    <property type="molecule type" value="Genomic_DNA"/>
</dbReference>
<dbReference type="PANTHER" id="PTHR42759:SF1">
    <property type="entry name" value="MAGNESIUM-CHELATASE SUBUNIT CHLD"/>
    <property type="match status" value="1"/>
</dbReference>
<dbReference type="FunFam" id="3.40.50.300:FF:000640">
    <property type="entry name" value="MoxR family ATPase"/>
    <property type="match status" value="1"/>
</dbReference>
<dbReference type="PANTHER" id="PTHR42759">
    <property type="entry name" value="MOXR FAMILY PROTEIN"/>
    <property type="match status" value="1"/>
</dbReference>
<reference evidence="6 8" key="3">
    <citation type="submission" date="2019-07" db="EMBL/GenBank/DDBJ databases">
        <title>Whole genome shotgun sequence of Methylobacterium oxalidis NBRC 107715.</title>
        <authorList>
            <person name="Hosoyama A."/>
            <person name="Uohara A."/>
            <person name="Ohji S."/>
            <person name="Ichikawa N."/>
        </authorList>
    </citation>
    <scope>NUCLEOTIDE SEQUENCE [LARGE SCALE GENOMIC DNA]</scope>
    <source>
        <strain evidence="6 8">NBRC 107715</strain>
    </source>
</reference>
<evidence type="ECO:0000313" key="7">
    <source>
        <dbReference type="EMBL" id="GLS65827.1"/>
    </source>
</evidence>
<protein>
    <submittedName>
        <fullName evidence="6">ATPase</fullName>
    </submittedName>
</protein>
<feature type="domain" description="ChlI/MoxR AAA lid" evidence="5">
    <location>
        <begin position="262"/>
        <end position="326"/>
    </location>
</feature>
<dbReference type="InterPro" id="IPR041628">
    <property type="entry name" value="ChlI/MoxR_AAA_lid"/>
</dbReference>
<evidence type="ECO:0000256" key="2">
    <source>
        <dbReference type="ARBA" id="ARBA00022840"/>
    </source>
</evidence>
<proteinExistence type="inferred from homology"/>
<evidence type="ECO:0000313" key="9">
    <source>
        <dbReference type="Proteomes" id="UP001156856"/>
    </source>
</evidence>
<keyword evidence="2" id="KW-0067">ATP-binding</keyword>
<evidence type="ECO:0000259" key="4">
    <source>
        <dbReference type="Pfam" id="PF07726"/>
    </source>
</evidence>
<dbReference type="Gene3D" id="3.40.50.300">
    <property type="entry name" value="P-loop containing nucleotide triphosphate hydrolases"/>
    <property type="match status" value="1"/>
</dbReference>
<reference evidence="7" key="4">
    <citation type="submission" date="2023-01" db="EMBL/GenBank/DDBJ databases">
        <title>Draft genome sequence of Methylobacterium oxalidis strain NBRC 107715.</title>
        <authorList>
            <person name="Sun Q."/>
            <person name="Mori K."/>
        </authorList>
    </citation>
    <scope>NUCLEOTIDE SEQUENCE</scope>
    <source>
        <strain evidence="7">NBRC 107715</strain>
    </source>
</reference>
<comment type="caution">
    <text evidence="6">The sequence shown here is derived from an EMBL/GenBank/DDBJ whole genome shotgun (WGS) entry which is preliminary data.</text>
</comment>
<dbReference type="CDD" id="cd00009">
    <property type="entry name" value="AAA"/>
    <property type="match status" value="1"/>
</dbReference>
<comment type="similarity">
    <text evidence="3">Belongs to the MoxR family.</text>
</comment>
<dbReference type="EMBL" id="BSPK01000084">
    <property type="protein sequence ID" value="GLS65827.1"/>
    <property type="molecule type" value="Genomic_DNA"/>
</dbReference>
<accession>A0A512IYV4</accession>
<keyword evidence="1" id="KW-0547">Nucleotide-binding</keyword>
<dbReference type="OrthoDB" id="9808397at2"/>
<evidence type="ECO:0000256" key="3">
    <source>
        <dbReference type="ARBA" id="ARBA00061607"/>
    </source>
</evidence>
<dbReference type="RefSeq" id="WP_147024637.1">
    <property type="nucleotide sequence ID" value="NZ_BJZU01000014.1"/>
</dbReference>
<keyword evidence="9" id="KW-1185">Reference proteome</keyword>
<dbReference type="GO" id="GO:0005524">
    <property type="term" value="F:ATP binding"/>
    <property type="evidence" value="ECO:0007669"/>
    <property type="project" value="UniProtKB-KW"/>
</dbReference>
<dbReference type="Pfam" id="PF17863">
    <property type="entry name" value="AAA_lid_2"/>
    <property type="match status" value="1"/>
</dbReference>
<dbReference type="Proteomes" id="UP001156856">
    <property type="component" value="Unassembled WGS sequence"/>
</dbReference>
<evidence type="ECO:0000313" key="6">
    <source>
        <dbReference type="EMBL" id="GEP02894.1"/>
    </source>
</evidence>